<reference evidence="2 3" key="1">
    <citation type="submission" date="2015-03" db="EMBL/GenBank/DDBJ databases">
        <authorList>
            <person name="Hassan Y.I."/>
            <person name="Lepp D."/>
            <person name="Li X.-Z."/>
            <person name="Zhou T."/>
        </authorList>
    </citation>
    <scope>NUCLEOTIDE SEQUENCE [LARGE SCALE GENOMIC DNA]</scope>
    <source>
        <strain evidence="2 3">BD-c194</strain>
    </source>
</reference>
<dbReference type="InterPro" id="IPR052044">
    <property type="entry name" value="PKS_Associated_Protein"/>
</dbReference>
<dbReference type="Gene3D" id="2.60.120.10">
    <property type="entry name" value="Jelly Rolls"/>
    <property type="match status" value="1"/>
</dbReference>
<comment type="caution">
    <text evidence="2">The sequence shown here is derived from an EMBL/GenBank/DDBJ whole genome shotgun (WGS) entry which is preliminary data.</text>
</comment>
<accession>A0A0F5FTX8</accession>
<evidence type="ECO:0000313" key="3">
    <source>
        <dbReference type="Proteomes" id="UP000033632"/>
    </source>
</evidence>
<sequence length="138" mass="15025">MKNLHPNDFATSLFDWGRIKWRVSPDVTAGGASMTAGDVVVFPNKGHDRHNHPDADELIYVVAGHGRQMIDDKEPFPIAAGDMFYIPRGVYHSTLNTGWSDLTLLVVYTPGGAERALRELPDFREAPAGAIPGIGNIG</sequence>
<dbReference type="STRING" id="443610.VE25_08505"/>
<evidence type="ECO:0000313" key="2">
    <source>
        <dbReference type="EMBL" id="KKB12283.1"/>
    </source>
</evidence>
<gene>
    <name evidence="2" type="ORF">VE25_08505</name>
</gene>
<dbReference type="InterPro" id="IPR011051">
    <property type="entry name" value="RmlC_Cupin_sf"/>
</dbReference>
<name>A0A0F5FTX8_9HYPH</name>
<dbReference type="InterPro" id="IPR013096">
    <property type="entry name" value="Cupin_2"/>
</dbReference>
<dbReference type="PANTHER" id="PTHR36114:SF1">
    <property type="entry name" value="16.7 KDA PROTEIN IN WHIE LOCUS"/>
    <property type="match status" value="1"/>
</dbReference>
<keyword evidence="3" id="KW-1185">Reference proteome</keyword>
<organism evidence="2 3">
    <name type="scientific">Devosia geojensis</name>
    <dbReference type="NCBI Taxonomy" id="443610"/>
    <lineage>
        <taxon>Bacteria</taxon>
        <taxon>Pseudomonadati</taxon>
        <taxon>Pseudomonadota</taxon>
        <taxon>Alphaproteobacteria</taxon>
        <taxon>Hyphomicrobiales</taxon>
        <taxon>Devosiaceae</taxon>
        <taxon>Devosia</taxon>
    </lineage>
</organism>
<dbReference type="InterPro" id="IPR014710">
    <property type="entry name" value="RmlC-like_jellyroll"/>
</dbReference>
<feature type="domain" description="Cupin type-2" evidence="1">
    <location>
        <begin position="42"/>
        <end position="108"/>
    </location>
</feature>
<dbReference type="Proteomes" id="UP000033632">
    <property type="component" value="Unassembled WGS sequence"/>
</dbReference>
<dbReference type="CDD" id="cd02208">
    <property type="entry name" value="cupin_RmlC-like"/>
    <property type="match status" value="1"/>
</dbReference>
<dbReference type="EMBL" id="JZEX01000087">
    <property type="protein sequence ID" value="KKB12283.1"/>
    <property type="molecule type" value="Genomic_DNA"/>
</dbReference>
<dbReference type="SUPFAM" id="SSF51182">
    <property type="entry name" value="RmlC-like cupins"/>
    <property type="match status" value="1"/>
</dbReference>
<dbReference type="PATRIC" id="fig|443610.3.peg.4278"/>
<dbReference type="RefSeq" id="WP_046108173.1">
    <property type="nucleotide sequence ID" value="NZ_JZEX01000087.1"/>
</dbReference>
<dbReference type="AlphaFoldDB" id="A0A0F5FTX8"/>
<dbReference type="Pfam" id="PF07883">
    <property type="entry name" value="Cupin_2"/>
    <property type="match status" value="1"/>
</dbReference>
<evidence type="ECO:0000259" key="1">
    <source>
        <dbReference type="Pfam" id="PF07883"/>
    </source>
</evidence>
<proteinExistence type="predicted"/>
<protein>
    <submittedName>
        <fullName evidence="2">Cupin</fullName>
    </submittedName>
</protein>
<dbReference type="PANTHER" id="PTHR36114">
    <property type="entry name" value="16.7 KDA PROTEIN IN WHIE LOCUS"/>
    <property type="match status" value="1"/>
</dbReference>